<name>A0ABU5U7F4_9CYAN</name>
<reference evidence="4 5" key="1">
    <citation type="submission" date="2023-12" db="EMBL/GenBank/DDBJ databases">
        <title>Baltic Sea Cyanobacteria.</title>
        <authorList>
            <person name="Delbaje E."/>
            <person name="Fewer D.P."/>
            <person name="Shishido T.K."/>
        </authorList>
    </citation>
    <scope>NUCLEOTIDE SEQUENCE [LARGE SCALE GENOMIC DNA]</scope>
    <source>
        <strain evidence="4 5">CCNP 1315</strain>
    </source>
</reference>
<evidence type="ECO:0000256" key="2">
    <source>
        <dbReference type="HAMAP-Rule" id="MF_01843"/>
    </source>
</evidence>
<comment type="similarity">
    <text evidence="2">Belongs to the THF1 family.</text>
</comment>
<protein>
    <recommendedName>
        <fullName evidence="2">Protein Thf1</fullName>
    </recommendedName>
</protein>
<feature type="region of interest" description="Disordered" evidence="3">
    <location>
        <begin position="211"/>
        <end position="241"/>
    </location>
</feature>
<dbReference type="Pfam" id="PF11264">
    <property type="entry name" value="ThylakoidFormat"/>
    <property type="match status" value="1"/>
</dbReference>
<dbReference type="NCBIfam" id="TIGR03060">
    <property type="entry name" value="PS_II_psb29"/>
    <property type="match status" value="1"/>
</dbReference>
<evidence type="ECO:0000256" key="3">
    <source>
        <dbReference type="SAM" id="MobiDB-lite"/>
    </source>
</evidence>
<comment type="caution">
    <text evidence="4">The sequence shown here is derived from an EMBL/GenBank/DDBJ whole genome shotgun (WGS) entry which is preliminary data.</text>
</comment>
<dbReference type="RefSeq" id="WP_046280411.1">
    <property type="nucleotide sequence ID" value="NZ_JAYGHT010000201.1"/>
</dbReference>
<evidence type="ECO:0000313" key="4">
    <source>
        <dbReference type="EMBL" id="MEA5523145.1"/>
    </source>
</evidence>
<keyword evidence="5" id="KW-1185">Reference proteome</keyword>
<keyword evidence="1 2" id="KW-0175">Coiled coil</keyword>
<dbReference type="Proteomes" id="UP001301728">
    <property type="component" value="Unassembled WGS sequence"/>
</dbReference>
<dbReference type="EMBL" id="JAYGHT010000201">
    <property type="protein sequence ID" value="MEA5523145.1"/>
    <property type="molecule type" value="Genomic_DNA"/>
</dbReference>
<accession>A0ABU5U7F4</accession>
<feature type="compositionally biased region" description="Basic and acidic residues" evidence="3">
    <location>
        <begin position="211"/>
        <end position="221"/>
    </location>
</feature>
<dbReference type="InterPro" id="IPR017499">
    <property type="entry name" value="Thf1"/>
</dbReference>
<comment type="function">
    <text evidence="2">May be involved in photosynthetic membrane biogenesis.</text>
</comment>
<proteinExistence type="inferred from homology"/>
<evidence type="ECO:0000256" key="1">
    <source>
        <dbReference type="ARBA" id="ARBA00023054"/>
    </source>
</evidence>
<dbReference type="HAMAP" id="MF_01843">
    <property type="entry name" value="Thf1"/>
    <property type="match status" value="1"/>
</dbReference>
<gene>
    <name evidence="4" type="primary">psb29</name>
    <name evidence="2" type="synonym">thf1</name>
    <name evidence="4" type="ORF">VB854_29860</name>
</gene>
<organism evidence="4 5">
    <name type="scientific">Limnoraphis robusta CCNP1315</name>
    <dbReference type="NCBI Taxonomy" id="3110306"/>
    <lineage>
        <taxon>Bacteria</taxon>
        <taxon>Bacillati</taxon>
        <taxon>Cyanobacteriota</taxon>
        <taxon>Cyanophyceae</taxon>
        <taxon>Oscillatoriophycideae</taxon>
        <taxon>Oscillatoriales</taxon>
        <taxon>Sirenicapillariaceae</taxon>
        <taxon>Limnoraphis</taxon>
    </lineage>
</organism>
<dbReference type="PANTHER" id="PTHR34793">
    <property type="entry name" value="PROTEIN THYLAKOID FORMATION 1, CHLOROPLASTIC"/>
    <property type="match status" value="1"/>
</dbReference>
<evidence type="ECO:0000313" key="5">
    <source>
        <dbReference type="Proteomes" id="UP001301728"/>
    </source>
</evidence>
<sequence length="241" mass="27601">MNNIRTVSDTKRAFYSIHTRPINSIYRRVVEELMVEMHLLSVNVDFQYDPIYALGVVTAFDRFMQGYLPETDQESIFNALIGALQEDPQRYRAEAQQLQEFAQTLSVTDLLSWAEGASNFEAGNDLQSYFHKIAINPKYKYNRLFAIGLFTLIEQSDPQGIENKEATEKTLDQLASGLNLPQDKLQKDLELYRSNLEKLMQARIVMEELTQAERKRREQRGAKPAVSPTPESAPEEVSTDS</sequence>
<dbReference type="PANTHER" id="PTHR34793:SF1">
    <property type="entry name" value="PROTEIN THYLAKOID FORMATION 1, CHLOROPLASTIC"/>
    <property type="match status" value="1"/>
</dbReference>